<dbReference type="GO" id="GO:0003774">
    <property type="term" value="F:cytoskeletal motor activity"/>
    <property type="evidence" value="ECO:0007669"/>
    <property type="project" value="UniProtKB-UniRule"/>
</dbReference>
<dbReference type="PANTHER" id="PTHR22692">
    <property type="entry name" value="MYOSIN VII, XV"/>
    <property type="match status" value="1"/>
</dbReference>
<feature type="domain" description="Myosin motor" evidence="9">
    <location>
        <begin position="26"/>
        <end position="392"/>
    </location>
</feature>
<dbReference type="Gene3D" id="1.20.58.530">
    <property type="match status" value="1"/>
</dbReference>
<dbReference type="InterPro" id="IPR051567">
    <property type="entry name" value="Unconventional_Myosin_ATPase"/>
</dbReference>
<keyword evidence="5 7" id="KW-0505">Motor protein</keyword>
<dbReference type="PANTHER" id="PTHR22692:SF21">
    <property type="entry name" value="MYOSIN XVA"/>
    <property type="match status" value="1"/>
</dbReference>
<dbReference type="Gene3D" id="1.10.10.820">
    <property type="match status" value="1"/>
</dbReference>
<dbReference type="GO" id="GO:0005524">
    <property type="term" value="F:ATP binding"/>
    <property type="evidence" value="ECO:0007669"/>
    <property type="project" value="UniProtKB-UniRule"/>
</dbReference>
<dbReference type="GO" id="GO:0003779">
    <property type="term" value="F:actin binding"/>
    <property type="evidence" value="ECO:0007669"/>
    <property type="project" value="UniProtKB-KW"/>
</dbReference>
<dbReference type="Ensembl" id="ENSBMST00010028097.1">
    <property type="protein sequence ID" value="ENSBMSP00010025521.1"/>
    <property type="gene ID" value="ENSBMSG00010018523.1"/>
</dbReference>
<dbReference type="Gene3D" id="3.40.850.10">
    <property type="entry name" value="Kinesin motor domain"/>
    <property type="match status" value="1"/>
</dbReference>
<dbReference type="PROSITE" id="PS51456">
    <property type="entry name" value="MYOSIN_MOTOR"/>
    <property type="match status" value="1"/>
</dbReference>
<feature type="compositionally biased region" description="Low complexity" evidence="8">
    <location>
        <begin position="509"/>
        <end position="539"/>
    </location>
</feature>
<dbReference type="SMART" id="SM00242">
    <property type="entry name" value="MYSc"/>
    <property type="match status" value="1"/>
</dbReference>
<feature type="compositionally biased region" description="Basic and acidic residues" evidence="8">
    <location>
        <begin position="1"/>
        <end position="12"/>
    </location>
</feature>
<protein>
    <recommendedName>
        <fullName evidence="9">Myosin motor domain-containing protein</fullName>
    </recommendedName>
</protein>
<dbReference type="InterPro" id="IPR001609">
    <property type="entry name" value="Myosin_head_motor_dom-like"/>
</dbReference>
<dbReference type="PRINTS" id="PR00193">
    <property type="entry name" value="MYOSINHEAVY"/>
</dbReference>
<dbReference type="SUPFAM" id="SSF52540">
    <property type="entry name" value="P-loop containing nucleoside triphosphate hydrolases"/>
    <property type="match status" value="1"/>
</dbReference>
<keyword evidence="2 7" id="KW-0547">Nucleotide-binding</keyword>
<feature type="region of interest" description="Disordered" evidence="8">
    <location>
        <begin position="1"/>
        <end position="20"/>
    </location>
</feature>
<organism evidence="10">
    <name type="scientific">Balaenoptera musculus</name>
    <name type="common">Blue whale</name>
    <dbReference type="NCBI Taxonomy" id="9771"/>
    <lineage>
        <taxon>Eukaryota</taxon>
        <taxon>Metazoa</taxon>
        <taxon>Chordata</taxon>
        <taxon>Craniata</taxon>
        <taxon>Vertebrata</taxon>
        <taxon>Euteleostomi</taxon>
        <taxon>Mammalia</taxon>
        <taxon>Eutheria</taxon>
        <taxon>Laurasiatheria</taxon>
        <taxon>Artiodactyla</taxon>
        <taxon>Whippomorpha</taxon>
        <taxon>Cetacea</taxon>
        <taxon>Mysticeti</taxon>
        <taxon>Balaenopteridae</taxon>
        <taxon>Balaenoptera</taxon>
    </lineage>
</organism>
<accession>A0A8C0DUW8</accession>
<evidence type="ECO:0000313" key="10">
    <source>
        <dbReference type="Ensembl" id="ENSBMSP00010025521.1"/>
    </source>
</evidence>
<dbReference type="OMA" id="QMSIFRI"/>
<comment type="caution">
    <text evidence="7">Lacks conserved residue(s) required for the propagation of feature annotation.</text>
</comment>
<keyword evidence="4 7" id="KW-0518">Myosin</keyword>
<name>A0A8C0DUW8_BALMU</name>
<evidence type="ECO:0000256" key="7">
    <source>
        <dbReference type="PROSITE-ProRule" id="PRU00782"/>
    </source>
</evidence>
<feature type="binding site" evidence="7">
    <location>
        <begin position="88"/>
        <end position="95"/>
    </location>
    <ligand>
        <name>ATP</name>
        <dbReference type="ChEBI" id="CHEBI:30616"/>
    </ligand>
</feature>
<proteinExistence type="inferred from homology"/>
<dbReference type="FunFam" id="1.10.10.820:FF:000001">
    <property type="entry name" value="Myosin heavy chain"/>
    <property type="match status" value="1"/>
</dbReference>
<dbReference type="Gene3D" id="1.20.120.720">
    <property type="entry name" value="Myosin VI head, motor domain, U50 subdomain"/>
    <property type="match status" value="1"/>
</dbReference>
<comment type="similarity">
    <text evidence="1 7">Belongs to the TRAFAC class myosin-kinesin ATPase superfamily. Myosin family.</text>
</comment>
<evidence type="ECO:0000256" key="1">
    <source>
        <dbReference type="ARBA" id="ARBA00008314"/>
    </source>
</evidence>
<dbReference type="InterPro" id="IPR027417">
    <property type="entry name" value="P-loop_NTPase"/>
</dbReference>
<keyword evidence="3 7" id="KW-0067">ATP-binding</keyword>
<dbReference type="AlphaFoldDB" id="A0A8C0DUW8"/>
<dbReference type="GeneTree" id="ENSGT00940000155335"/>
<reference evidence="10" key="1">
    <citation type="submission" date="2023-09" db="UniProtKB">
        <authorList>
            <consortium name="Ensembl"/>
        </authorList>
    </citation>
    <scope>IDENTIFICATION</scope>
</reference>
<keyword evidence="6 7" id="KW-0009">Actin-binding</keyword>
<evidence type="ECO:0000259" key="9">
    <source>
        <dbReference type="PROSITE" id="PS51456"/>
    </source>
</evidence>
<evidence type="ECO:0000256" key="6">
    <source>
        <dbReference type="ARBA" id="ARBA00023203"/>
    </source>
</evidence>
<dbReference type="GO" id="GO:0016459">
    <property type="term" value="C:myosin complex"/>
    <property type="evidence" value="ECO:0007669"/>
    <property type="project" value="UniProtKB-KW"/>
</dbReference>
<evidence type="ECO:0000256" key="2">
    <source>
        <dbReference type="ARBA" id="ARBA00022741"/>
    </source>
</evidence>
<feature type="region of interest" description="Disordered" evidence="8">
    <location>
        <begin position="435"/>
        <end position="539"/>
    </location>
</feature>
<evidence type="ECO:0000256" key="4">
    <source>
        <dbReference type="ARBA" id="ARBA00023123"/>
    </source>
</evidence>
<evidence type="ECO:0000256" key="8">
    <source>
        <dbReference type="SAM" id="MobiDB-lite"/>
    </source>
</evidence>
<dbReference type="InterPro" id="IPR036961">
    <property type="entry name" value="Kinesin_motor_dom_sf"/>
</dbReference>
<sequence length="539" mass="59237">NRDPGSQEWGREGHRRALRPPSARQTYIGSILVSVNPYRMFGIYGLEQVQQYSGRALAENSPHLFAIANLAFAKMLDAKQNQCIIISGESGSGKTEATKLILRYLAAMNQKRGVTRQVQKALLTSPSATPLLESFGNAKTVRNDNSSRFGKFVEIFLEGGVISGAITSQYLLEKSRIVFQVCQDGRNYHIFYELLAGLPAQLRQAFSLQEAETYYYLNQVRARKSDADDFRRLLAAMEVLGFSAEDQDSIFRILASILHLGNIYFEKYETDAQEVASVVSAREIQAVAELLQVSPEGLPRSPAPSLCLPPPPKHHLCSRDAIAKVLYALLFGWLIARVNALVSPQQDALSIAILDIYGFEDLSFNSFEQLCINYANESLQYLFNKIVFQEEQVRGLRQLSVPSPLAAGPPWRQVGCAGEQHTRRPVLWRGRRGVLSAEESPLGGPPHPWQGRSRPGEEQGPEEGVRVAPLGSELPGLGGAHAEVPWPGPRVASACGTGWEGPRARRQRPAACRRSTSASRSTGGRSPSPTISPASTSSR</sequence>
<evidence type="ECO:0000256" key="3">
    <source>
        <dbReference type="ARBA" id="ARBA00022840"/>
    </source>
</evidence>
<evidence type="ECO:0000256" key="5">
    <source>
        <dbReference type="ARBA" id="ARBA00023175"/>
    </source>
</evidence>
<dbReference type="Pfam" id="PF00063">
    <property type="entry name" value="Myosin_head"/>
    <property type="match status" value="1"/>
</dbReference>